<comment type="caution">
    <text evidence="4">The sequence shown here is derived from an EMBL/GenBank/DDBJ whole genome shotgun (WGS) entry which is preliminary data.</text>
</comment>
<dbReference type="Pfam" id="PF00091">
    <property type="entry name" value="Tubulin"/>
    <property type="match status" value="1"/>
</dbReference>
<protein>
    <recommendedName>
        <fullName evidence="3">Tubulin/FtsZ GTPase domain-containing protein</fullName>
    </recommendedName>
</protein>
<name>X0UIX0_9ZZZZ</name>
<dbReference type="InterPro" id="IPR017975">
    <property type="entry name" value="Tubulin_CS"/>
</dbReference>
<accession>X0UIX0</accession>
<dbReference type="GO" id="GO:0032153">
    <property type="term" value="C:cell division site"/>
    <property type="evidence" value="ECO:0007669"/>
    <property type="project" value="TreeGrafter"/>
</dbReference>
<gene>
    <name evidence="4" type="ORF">S01H1_20324</name>
</gene>
<keyword evidence="1" id="KW-0547">Nucleotide-binding</keyword>
<reference evidence="4" key="1">
    <citation type="journal article" date="2014" name="Front. Microbiol.">
        <title>High frequency of phylogenetically diverse reductive dehalogenase-homologous genes in deep subseafloor sedimentary metagenomes.</title>
        <authorList>
            <person name="Kawai M."/>
            <person name="Futagami T."/>
            <person name="Toyoda A."/>
            <person name="Takaki Y."/>
            <person name="Nishi S."/>
            <person name="Hori S."/>
            <person name="Arai W."/>
            <person name="Tsubouchi T."/>
            <person name="Morono Y."/>
            <person name="Uchiyama I."/>
            <person name="Ito T."/>
            <person name="Fujiyama A."/>
            <person name="Inagaki F."/>
            <person name="Takami H."/>
        </authorList>
    </citation>
    <scope>NUCLEOTIDE SEQUENCE</scope>
    <source>
        <strain evidence="4">Expedition CK06-06</strain>
    </source>
</reference>
<feature type="non-terminal residue" evidence="4">
    <location>
        <position position="187"/>
    </location>
</feature>
<dbReference type="GO" id="GO:0003924">
    <property type="term" value="F:GTPase activity"/>
    <property type="evidence" value="ECO:0007669"/>
    <property type="project" value="InterPro"/>
</dbReference>
<dbReference type="GO" id="GO:0005525">
    <property type="term" value="F:GTP binding"/>
    <property type="evidence" value="ECO:0007669"/>
    <property type="project" value="UniProtKB-KW"/>
</dbReference>
<dbReference type="InterPro" id="IPR045061">
    <property type="entry name" value="FtsZ/CetZ"/>
</dbReference>
<dbReference type="GO" id="GO:0005874">
    <property type="term" value="C:microtubule"/>
    <property type="evidence" value="ECO:0007669"/>
    <property type="project" value="InterPro"/>
</dbReference>
<sequence>MKLVVVGFGQCGGRIVDEFSRLNKRSRFHRGIEIIAGAFAVNTDVADLSSLSSLKSDYQHRILIGNRKTGSHGVGKINALGAEIARQDGDKVLDAIRSAERFYEADAFLLIASAAGGTGSGSMPVMTQTIKERYGDKPVYALVVLPFEHEEKTEARTIHNTATCLKAAYSVADAVFLVDNQRYVRKD</sequence>
<keyword evidence="2" id="KW-0342">GTP-binding</keyword>
<organism evidence="4">
    <name type="scientific">marine sediment metagenome</name>
    <dbReference type="NCBI Taxonomy" id="412755"/>
    <lineage>
        <taxon>unclassified sequences</taxon>
        <taxon>metagenomes</taxon>
        <taxon>ecological metagenomes</taxon>
    </lineage>
</organism>
<dbReference type="PROSITE" id="PS00227">
    <property type="entry name" value="TUBULIN"/>
    <property type="match status" value="1"/>
</dbReference>
<dbReference type="SUPFAM" id="SSF52490">
    <property type="entry name" value="Tubulin nucleotide-binding domain-like"/>
    <property type="match status" value="1"/>
</dbReference>
<evidence type="ECO:0000313" key="4">
    <source>
        <dbReference type="EMBL" id="GAF99246.1"/>
    </source>
</evidence>
<dbReference type="InterPro" id="IPR003008">
    <property type="entry name" value="Tubulin_FtsZ_GTPase"/>
</dbReference>
<feature type="domain" description="Tubulin/FtsZ GTPase" evidence="3">
    <location>
        <begin position="2"/>
        <end position="187"/>
    </location>
</feature>
<dbReference type="GO" id="GO:0007017">
    <property type="term" value="P:microtubule-based process"/>
    <property type="evidence" value="ECO:0007669"/>
    <property type="project" value="InterPro"/>
</dbReference>
<dbReference type="Gene3D" id="3.40.50.1440">
    <property type="entry name" value="Tubulin/FtsZ, GTPase domain"/>
    <property type="match status" value="1"/>
</dbReference>
<dbReference type="PANTHER" id="PTHR30314">
    <property type="entry name" value="CELL DIVISION PROTEIN FTSZ-RELATED"/>
    <property type="match status" value="1"/>
</dbReference>
<dbReference type="PANTHER" id="PTHR30314:SF10">
    <property type="entry name" value="TUBULIN-LIKE PROTEIN CETZ"/>
    <property type="match status" value="1"/>
</dbReference>
<dbReference type="GO" id="GO:0005737">
    <property type="term" value="C:cytoplasm"/>
    <property type="evidence" value="ECO:0007669"/>
    <property type="project" value="TreeGrafter"/>
</dbReference>
<evidence type="ECO:0000256" key="2">
    <source>
        <dbReference type="ARBA" id="ARBA00023134"/>
    </source>
</evidence>
<dbReference type="EMBL" id="BARS01011106">
    <property type="protein sequence ID" value="GAF99246.1"/>
    <property type="molecule type" value="Genomic_DNA"/>
</dbReference>
<dbReference type="InterPro" id="IPR036525">
    <property type="entry name" value="Tubulin/FtsZ_GTPase_sf"/>
</dbReference>
<proteinExistence type="predicted"/>
<dbReference type="AlphaFoldDB" id="X0UIX0"/>
<dbReference type="GO" id="GO:0051301">
    <property type="term" value="P:cell division"/>
    <property type="evidence" value="ECO:0007669"/>
    <property type="project" value="TreeGrafter"/>
</dbReference>
<dbReference type="SMART" id="SM00864">
    <property type="entry name" value="Tubulin"/>
    <property type="match status" value="1"/>
</dbReference>
<evidence type="ECO:0000259" key="3">
    <source>
        <dbReference type="SMART" id="SM00864"/>
    </source>
</evidence>
<evidence type="ECO:0000256" key="1">
    <source>
        <dbReference type="ARBA" id="ARBA00022741"/>
    </source>
</evidence>